<organism evidence="2 3">
    <name type="scientific">Bradyrhizobium japonicum</name>
    <dbReference type="NCBI Taxonomy" id="375"/>
    <lineage>
        <taxon>Bacteria</taxon>
        <taxon>Pseudomonadati</taxon>
        <taxon>Pseudomonadota</taxon>
        <taxon>Alphaproteobacteria</taxon>
        <taxon>Hyphomicrobiales</taxon>
        <taxon>Nitrobacteraceae</taxon>
        <taxon>Bradyrhizobium</taxon>
    </lineage>
</organism>
<keyword evidence="3" id="KW-1185">Reference proteome</keyword>
<sequence>MNTPRRVPTPTRKPRRASSSSWAAGVEHINGHIHIEKINSPFLSKSGCKGTGPEFGAGIKHAIEKGWLELHESGTYVRLIDTGAKAAPAKD</sequence>
<evidence type="ECO:0000313" key="3">
    <source>
        <dbReference type="Proteomes" id="UP001549291"/>
    </source>
</evidence>
<accession>A0ABV2RTM8</accession>
<evidence type="ECO:0000256" key="1">
    <source>
        <dbReference type="SAM" id="MobiDB-lite"/>
    </source>
</evidence>
<comment type="caution">
    <text evidence="2">The sequence shown here is derived from an EMBL/GenBank/DDBJ whole genome shotgun (WGS) entry which is preliminary data.</text>
</comment>
<proteinExistence type="predicted"/>
<gene>
    <name evidence="2" type="ORF">ABIF63_004076</name>
</gene>
<dbReference type="RefSeq" id="WP_354270124.1">
    <property type="nucleotide sequence ID" value="NZ_CP126013.1"/>
</dbReference>
<evidence type="ECO:0000313" key="2">
    <source>
        <dbReference type="EMBL" id="MET4719970.1"/>
    </source>
</evidence>
<reference evidence="2 3" key="1">
    <citation type="submission" date="2024-06" db="EMBL/GenBank/DDBJ databases">
        <title>Genomic Encyclopedia of Type Strains, Phase V (KMG-V): Genome sequencing to study the core and pangenomes of soil and plant-associated prokaryotes.</title>
        <authorList>
            <person name="Whitman W."/>
        </authorList>
    </citation>
    <scope>NUCLEOTIDE SEQUENCE [LARGE SCALE GENOMIC DNA]</scope>
    <source>
        <strain evidence="2 3">USDA 160</strain>
    </source>
</reference>
<protein>
    <submittedName>
        <fullName evidence="2">Uncharacterized protein</fullName>
    </submittedName>
</protein>
<dbReference type="EMBL" id="JBEPTQ010000002">
    <property type="protein sequence ID" value="MET4719970.1"/>
    <property type="molecule type" value="Genomic_DNA"/>
</dbReference>
<feature type="compositionally biased region" description="Low complexity" evidence="1">
    <location>
        <begin position="1"/>
        <end position="10"/>
    </location>
</feature>
<name>A0ABV2RTM8_BRAJP</name>
<feature type="region of interest" description="Disordered" evidence="1">
    <location>
        <begin position="1"/>
        <end position="22"/>
    </location>
</feature>
<dbReference type="Proteomes" id="UP001549291">
    <property type="component" value="Unassembled WGS sequence"/>
</dbReference>